<comment type="caution">
    <text evidence="1">The sequence shown here is derived from an EMBL/GenBank/DDBJ whole genome shotgun (WGS) entry which is preliminary data.</text>
</comment>
<reference evidence="1" key="1">
    <citation type="journal article" date="2014" name="Front. Microbiol.">
        <title>High frequency of phylogenetically diverse reductive dehalogenase-homologous genes in deep subseafloor sedimentary metagenomes.</title>
        <authorList>
            <person name="Kawai M."/>
            <person name="Futagami T."/>
            <person name="Toyoda A."/>
            <person name="Takaki Y."/>
            <person name="Nishi S."/>
            <person name="Hori S."/>
            <person name="Arai W."/>
            <person name="Tsubouchi T."/>
            <person name="Morono Y."/>
            <person name="Uchiyama I."/>
            <person name="Ito T."/>
            <person name="Fujiyama A."/>
            <person name="Inagaki F."/>
            <person name="Takami H."/>
        </authorList>
    </citation>
    <scope>NUCLEOTIDE SEQUENCE</scope>
    <source>
        <strain evidence="1">Expedition CK06-06</strain>
    </source>
</reference>
<sequence>RVYVKEQKKSADPVAARSALCTKTDLPESILRGFSSEVQKNL</sequence>
<accession>X1SHT9</accession>
<proteinExistence type="predicted"/>
<dbReference type="EMBL" id="BARW01015247">
    <property type="protein sequence ID" value="GAI92513.1"/>
    <property type="molecule type" value="Genomic_DNA"/>
</dbReference>
<name>X1SHT9_9ZZZZ</name>
<evidence type="ECO:0000313" key="1">
    <source>
        <dbReference type="EMBL" id="GAI92513.1"/>
    </source>
</evidence>
<dbReference type="AlphaFoldDB" id="X1SHT9"/>
<gene>
    <name evidence="1" type="ORF">S12H4_26803</name>
</gene>
<organism evidence="1">
    <name type="scientific">marine sediment metagenome</name>
    <dbReference type="NCBI Taxonomy" id="412755"/>
    <lineage>
        <taxon>unclassified sequences</taxon>
        <taxon>metagenomes</taxon>
        <taxon>ecological metagenomes</taxon>
    </lineage>
</organism>
<feature type="non-terminal residue" evidence="1">
    <location>
        <position position="1"/>
    </location>
</feature>
<protein>
    <submittedName>
        <fullName evidence="1">Uncharacterized protein</fullName>
    </submittedName>
</protein>